<accession>A0A7X0P1D8</accession>
<proteinExistence type="predicted"/>
<protein>
    <submittedName>
        <fullName evidence="2">SAM-dependent methyltransferase</fullName>
    </submittedName>
</protein>
<dbReference type="Pfam" id="PF13649">
    <property type="entry name" value="Methyltransf_25"/>
    <property type="match status" value="1"/>
</dbReference>
<dbReference type="InterPro" id="IPR041698">
    <property type="entry name" value="Methyltransf_25"/>
</dbReference>
<organism evidence="2 3">
    <name type="scientific">Nonomuraea rubra</name>
    <dbReference type="NCBI Taxonomy" id="46180"/>
    <lineage>
        <taxon>Bacteria</taxon>
        <taxon>Bacillati</taxon>
        <taxon>Actinomycetota</taxon>
        <taxon>Actinomycetes</taxon>
        <taxon>Streptosporangiales</taxon>
        <taxon>Streptosporangiaceae</taxon>
        <taxon>Nonomuraea</taxon>
    </lineage>
</organism>
<dbReference type="SUPFAM" id="SSF53335">
    <property type="entry name" value="S-adenosyl-L-methionine-dependent methyltransferases"/>
    <property type="match status" value="1"/>
</dbReference>
<dbReference type="GO" id="GO:0032259">
    <property type="term" value="P:methylation"/>
    <property type="evidence" value="ECO:0007669"/>
    <property type="project" value="UniProtKB-KW"/>
</dbReference>
<evidence type="ECO:0000313" key="3">
    <source>
        <dbReference type="Proteomes" id="UP000565579"/>
    </source>
</evidence>
<dbReference type="EMBL" id="JACHMI010000001">
    <property type="protein sequence ID" value="MBB6553294.1"/>
    <property type="molecule type" value="Genomic_DNA"/>
</dbReference>
<reference evidence="2 3" key="1">
    <citation type="submission" date="2020-08" db="EMBL/GenBank/DDBJ databases">
        <title>Sequencing the genomes of 1000 actinobacteria strains.</title>
        <authorList>
            <person name="Klenk H.-P."/>
        </authorList>
    </citation>
    <scope>NUCLEOTIDE SEQUENCE [LARGE SCALE GENOMIC DNA]</scope>
    <source>
        <strain evidence="2 3">DSM 43768</strain>
    </source>
</reference>
<dbReference type="CDD" id="cd02440">
    <property type="entry name" value="AdoMet_MTases"/>
    <property type="match status" value="1"/>
</dbReference>
<dbReference type="GO" id="GO:0008168">
    <property type="term" value="F:methyltransferase activity"/>
    <property type="evidence" value="ECO:0007669"/>
    <property type="project" value="UniProtKB-KW"/>
</dbReference>
<dbReference type="Gene3D" id="3.40.50.150">
    <property type="entry name" value="Vaccinia Virus protein VP39"/>
    <property type="match status" value="1"/>
</dbReference>
<keyword evidence="3" id="KW-1185">Reference proteome</keyword>
<gene>
    <name evidence="2" type="ORF">HD593_008089</name>
</gene>
<keyword evidence="2" id="KW-0808">Transferase</keyword>
<dbReference type="InterPro" id="IPR029063">
    <property type="entry name" value="SAM-dependent_MTases_sf"/>
</dbReference>
<dbReference type="AlphaFoldDB" id="A0A7X0P1D8"/>
<keyword evidence="2" id="KW-0489">Methyltransferase</keyword>
<comment type="caution">
    <text evidence="2">The sequence shown here is derived from an EMBL/GenBank/DDBJ whole genome shotgun (WGS) entry which is preliminary data.</text>
</comment>
<sequence>MVDQYEKSAEFIDIMLGPHWSALSSPLAEALRGTPGPIVDVGAGGGHGTRVIAQAVPDADIVAVEPSFALRSVLLARVYEDAGLRDRVTVLPEGFLQAALPDRIGAVVAMNVIGHFPAADRDRIWNMLAMRLLPGGRAVLNLQPPTEPVAVPEFRGADVHIGRRRYEGWGRAEPAGPDRLLWHMMYRTYQDSDMVAELEVSYDWWLLDEKTLEVELHGHGLNLKQTGPAELRMYTIQSRVRG</sequence>
<dbReference type="RefSeq" id="WP_185107425.1">
    <property type="nucleotide sequence ID" value="NZ_BAAAXY010000025.1"/>
</dbReference>
<evidence type="ECO:0000259" key="1">
    <source>
        <dbReference type="Pfam" id="PF13649"/>
    </source>
</evidence>
<dbReference type="Proteomes" id="UP000565579">
    <property type="component" value="Unassembled WGS sequence"/>
</dbReference>
<name>A0A7X0P1D8_9ACTN</name>
<evidence type="ECO:0000313" key="2">
    <source>
        <dbReference type="EMBL" id="MBB6553294.1"/>
    </source>
</evidence>
<feature type="domain" description="Methyltransferase" evidence="1">
    <location>
        <begin position="38"/>
        <end position="136"/>
    </location>
</feature>